<accession>A0A182TYJ1</accession>
<evidence type="ECO:0000313" key="2">
    <source>
        <dbReference type="Proteomes" id="UP000075902"/>
    </source>
</evidence>
<protein>
    <submittedName>
        <fullName evidence="1">Uncharacterized protein</fullName>
    </submittedName>
</protein>
<dbReference type="Proteomes" id="UP000075902">
    <property type="component" value="Unassembled WGS sequence"/>
</dbReference>
<reference evidence="2" key="1">
    <citation type="submission" date="2014-01" db="EMBL/GenBank/DDBJ databases">
        <title>The Genome Sequence of Anopheles melas CM1001059_A (V2).</title>
        <authorList>
            <consortium name="The Broad Institute Genomics Platform"/>
            <person name="Neafsey D.E."/>
            <person name="Besansky N."/>
            <person name="Howell P."/>
            <person name="Walton C."/>
            <person name="Young S.K."/>
            <person name="Zeng Q."/>
            <person name="Gargeya S."/>
            <person name="Fitzgerald M."/>
            <person name="Haas B."/>
            <person name="Abouelleil A."/>
            <person name="Allen A.W."/>
            <person name="Alvarado L."/>
            <person name="Arachchi H.M."/>
            <person name="Berlin A.M."/>
            <person name="Chapman S.B."/>
            <person name="Gainer-Dewar J."/>
            <person name="Goldberg J."/>
            <person name="Griggs A."/>
            <person name="Gujja S."/>
            <person name="Hansen M."/>
            <person name="Howarth C."/>
            <person name="Imamovic A."/>
            <person name="Ireland A."/>
            <person name="Larimer J."/>
            <person name="McCowan C."/>
            <person name="Murphy C."/>
            <person name="Pearson M."/>
            <person name="Poon T.W."/>
            <person name="Priest M."/>
            <person name="Roberts A."/>
            <person name="Saif S."/>
            <person name="Shea T."/>
            <person name="Sisk P."/>
            <person name="Sykes S."/>
            <person name="Wortman J."/>
            <person name="Nusbaum C."/>
            <person name="Birren B."/>
        </authorList>
    </citation>
    <scope>NUCLEOTIDE SEQUENCE [LARGE SCALE GENOMIC DNA]</scope>
    <source>
        <strain evidence="2">CM1001059</strain>
    </source>
</reference>
<dbReference type="VEuPathDB" id="VectorBase:AMEC010640"/>
<organism evidence="1 2">
    <name type="scientific">Anopheles melas</name>
    <dbReference type="NCBI Taxonomy" id="34690"/>
    <lineage>
        <taxon>Eukaryota</taxon>
        <taxon>Metazoa</taxon>
        <taxon>Ecdysozoa</taxon>
        <taxon>Arthropoda</taxon>
        <taxon>Hexapoda</taxon>
        <taxon>Insecta</taxon>
        <taxon>Pterygota</taxon>
        <taxon>Neoptera</taxon>
        <taxon>Endopterygota</taxon>
        <taxon>Diptera</taxon>
        <taxon>Nematocera</taxon>
        <taxon>Culicoidea</taxon>
        <taxon>Culicidae</taxon>
        <taxon>Anophelinae</taxon>
        <taxon>Anopheles</taxon>
    </lineage>
</organism>
<sequence length="101" mass="10976">MAPFERFAIVREGGTALLARRPGVQDLIVRVAAADHVGQVGLNALVGLVAGPYGRDFTVQAAQRFVAAHEQRFRLLRRTVAVEIDARKTGTVLKRSRPITG</sequence>
<dbReference type="EnsemblMetazoa" id="AMEC010640-RA">
    <property type="protein sequence ID" value="AMEC010640-PA"/>
    <property type="gene ID" value="AMEC010640"/>
</dbReference>
<reference evidence="1" key="2">
    <citation type="submission" date="2020-05" db="UniProtKB">
        <authorList>
            <consortium name="EnsemblMetazoa"/>
        </authorList>
    </citation>
    <scope>IDENTIFICATION</scope>
    <source>
        <strain evidence="1">CM1001059</strain>
    </source>
</reference>
<keyword evidence="2" id="KW-1185">Reference proteome</keyword>
<evidence type="ECO:0000313" key="1">
    <source>
        <dbReference type="EnsemblMetazoa" id="AMEC010640-PA"/>
    </source>
</evidence>
<name>A0A182TYJ1_9DIPT</name>
<proteinExistence type="predicted"/>
<dbReference type="AlphaFoldDB" id="A0A182TYJ1"/>